<feature type="non-terminal residue" evidence="1">
    <location>
        <position position="207"/>
    </location>
</feature>
<protein>
    <submittedName>
        <fullName evidence="1">Uncharacterized protein</fullName>
    </submittedName>
</protein>
<accession>A0A1R3L1V4</accession>
<dbReference type="Proteomes" id="UP000187203">
    <property type="component" value="Unassembled WGS sequence"/>
</dbReference>
<dbReference type="AlphaFoldDB" id="A0A1R3L1V4"/>
<comment type="caution">
    <text evidence="1">The sequence shown here is derived from an EMBL/GenBank/DDBJ whole genome shotgun (WGS) entry which is preliminary data.</text>
</comment>
<organism evidence="1 2">
    <name type="scientific">Corchorus olitorius</name>
    <dbReference type="NCBI Taxonomy" id="93759"/>
    <lineage>
        <taxon>Eukaryota</taxon>
        <taxon>Viridiplantae</taxon>
        <taxon>Streptophyta</taxon>
        <taxon>Embryophyta</taxon>
        <taxon>Tracheophyta</taxon>
        <taxon>Spermatophyta</taxon>
        <taxon>Magnoliopsida</taxon>
        <taxon>eudicotyledons</taxon>
        <taxon>Gunneridae</taxon>
        <taxon>Pentapetalae</taxon>
        <taxon>rosids</taxon>
        <taxon>malvids</taxon>
        <taxon>Malvales</taxon>
        <taxon>Malvaceae</taxon>
        <taxon>Grewioideae</taxon>
        <taxon>Apeibeae</taxon>
        <taxon>Corchorus</taxon>
    </lineage>
</organism>
<sequence>AQSLPDRPRGAGGVERVEVQARRAALQQAVAHGRHHVQAERANRFTIVAKAFEALGDPARHFRTAHLGKAHQLRRIRDRHDAGHDGHFHAELACIVDELEVRVGVEEVLRDGGVRTGLDLAGEVLQIVPRRARLRVVFRIRRHFDVERLAGFLADELDQLVGEAEFTDLAHARRHVAAQRDDAADAVFAIRIENAADALARRTHARQ</sequence>
<evidence type="ECO:0000313" key="2">
    <source>
        <dbReference type="Proteomes" id="UP000187203"/>
    </source>
</evidence>
<dbReference type="EMBL" id="AWUE01004740">
    <property type="protein sequence ID" value="OMP13258.1"/>
    <property type="molecule type" value="Genomic_DNA"/>
</dbReference>
<proteinExistence type="predicted"/>
<keyword evidence="2" id="KW-1185">Reference proteome</keyword>
<gene>
    <name evidence="1" type="ORF">COLO4_01993</name>
</gene>
<reference evidence="2" key="1">
    <citation type="submission" date="2013-09" db="EMBL/GenBank/DDBJ databases">
        <title>Corchorus olitorius genome sequencing.</title>
        <authorList>
            <person name="Alam M."/>
            <person name="Haque M.S."/>
            <person name="Islam M.S."/>
            <person name="Emdad E.M."/>
            <person name="Islam M.M."/>
            <person name="Ahmed B."/>
            <person name="Halim A."/>
            <person name="Hossen Q.M.M."/>
            <person name="Hossain M.Z."/>
            <person name="Ahmed R."/>
            <person name="Khan M.M."/>
            <person name="Islam R."/>
            <person name="Rashid M.M."/>
            <person name="Khan S.A."/>
            <person name="Rahman M.S."/>
            <person name="Alam M."/>
            <person name="Yahiya A.S."/>
            <person name="Khan M.S."/>
            <person name="Azam M.S."/>
            <person name="Haque T."/>
            <person name="Lashkar M.Z.H."/>
            <person name="Akhand A.I."/>
            <person name="Morshed G."/>
            <person name="Roy S."/>
            <person name="Uddin K.S."/>
            <person name="Rabeya T."/>
            <person name="Hossain A.S."/>
            <person name="Chowdhury A."/>
            <person name="Snigdha A.R."/>
            <person name="Mortoza M.S."/>
            <person name="Matin S.A."/>
            <person name="Hoque S.M.E."/>
            <person name="Islam M.K."/>
            <person name="Roy D.K."/>
            <person name="Haider R."/>
            <person name="Moosa M.M."/>
            <person name="Elias S.M."/>
            <person name="Hasan A.M."/>
            <person name="Jahan S."/>
            <person name="Shafiuddin M."/>
            <person name="Mahmood N."/>
            <person name="Shommy N.S."/>
        </authorList>
    </citation>
    <scope>NUCLEOTIDE SEQUENCE [LARGE SCALE GENOMIC DNA]</scope>
    <source>
        <strain evidence="2">cv. O-4</strain>
    </source>
</reference>
<name>A0A1R3L1V4_9ROSI</name>
<evidence type="ECO:0000313" key="1">
    <source>
        <dbReference type="EMBL" id="OMP13258.1"/>
    </source>
</evidence>
<feature type="non-terminal residue" evidence="1">
    <location>
        <position position="1"/>
    </location>
</feature>